<protein>
    <recommendedName>
        <fullName evidence="3">Type II secretion system protein GspG C-terminal domain-containing protein</fullName>
    </recommendedName>
</protein>
<dbReference type="Gene3D" id="3.30.700.10">
    <property type="entry name" value="Glycoprotein, Type 4 Pilin"/>
    <property type="match status" value="1"/>
</dbReference>
<feature type="transmembrane region" description="Helical" evidence="1">
    <location>
        <begin position="7"/>
        <end position="28"/>
    </location>
</feature>
<gene>
    <name evidence="2" type="ORF">METZ01_LOCUS138351</name>
</gene>
<keyword evidence="1" id="KW-1133">Transmembrane helix</keyword>
<dbReference type="Pfam" id="PF07963">
    <property type="entry name" value="N_methyl"/>
    <property type="match status" value="1"/>
</dbReference>
<reference evidence="2" key="1">
    <citation type="submission" date="2018-05" db="EMBL/GenBank/DDBJ databases">
        <authorList>
            <person name="Lanie J.A."/>
            <person name="Ng W.-L."/>
            <person name="Kazmierczak K.M."/>
            <person name="Andrzejewski T.M."/>
            <person name="Davidsen T.M."/>
            <person name="Wayne K.J."/>
            <person name="Tettelin H."/>
            <person name="Glass J.I."/>
            <person name="Rusch D."/>
            <person name="Podicherti R."/>
            <person name="Tsui H.-C.T."/>
            <person name="Winkler M.E."/>
        </authorList>
    </citation>
    <scope>NUCLEOTIDE SEQUENCE</scope>
</reference>
<name>A0A381Z9T6_9ZZZZ</name>
<evidence type="ECO:0008006" key="3">
    <source>
        <dbReference type="Google" id="ProtNLM"/>
    </source>
</evidence>
<keyword evidence="1" id="KW-0472">Membrane</keyword>
<dbReference type="PROSITE" id="PS00409">
    <property type="entry name" value="PROKAR_NTER_METHYL"/>
    <property type="match status" value="1"/>
</dbReference>
<accession>A0A381Z9T6</accession>
<dbReference type="InterPro" id="IPR012902">
    <property type="entry name" value="N_methyl_site"/>
</dbReference>
<organism evidence="2">
    <name type="scientific">marine metagenome</name>
    <dbReference type="NCBI Taxonomy" id="408172"/>
    <lineage>
        <taxon>unclassified sequences</taxon>
        <taxon>metagenomes</taxon>
        <taxon>ecological metagenomes</taxon>
    </lineage>
</organism>
<keyword evidence="1" id="KW-0812">Transmembrane</keyword>
<dbReference type="EMBL" id="UINC01020336">
    <property type="protein sequence ID" value="SVA85497.1"/>
    <property type="molecule type" value="Genomic_DNA"/>
</dbReference>
<proteinExistence type="predicted"/>
<dbReference type="NCBIfam" id="TIGR02532">
    <property type="entry name" value="IV_pilin_GFxxxE"/>
    <property type="match status" value="1"/>
</dbReference>
<sequence>MFKNQKGFTLIELIMVTIILGILAAVAIPRYASTLHRVSVKAEQTFVNTIWAGLETEAQNRLIDTGTESWPYNPLVVVGRTRNVKVNLTLGMPDEDDEWQLDLTATAAGTPAIVHMRTDDELWLYAYDSTNFTLAEVPVEYVASQ</sequence>
<dbReference type="SUPFAM" id="SSF54523">
    <property type="entry name" value="Pili subunits"/>
    <property type="match status" value="1"/>
</dbReference>
<dbReference type="AlphaFoldDB" id="A0A381Z9T6"/>
<evidence type="ECO:0000313" key="2">
    <source>
        <dbReference type="EMBL" id="SVA85497.1"/>
    </source>
</evidence>
<dbReference type="InterPro" id="IPR045584">
    <property type="entry name" value="Pilin-like"/>
</dbReference>
<evidence type="ECO:0000256" key="1">
    <source>
        <dbReference type="SAM" id="Phobius"/>
    </source>
</evidence>